<dbReference type="InterPro" id="IPR055314">
    <property type="entry name" value="At2g29880-like"/>
</dbReference>
<evidence type="ECO:0000313" key="3">
    <source>
        <dbReference type="Proteomes" id="UP001604336"/>
    </source>
</evidence>
<comment type="caution">
    <text evidence="2">The sequence shown here is derived from an EMBL/GenBank/DDBJ whole genome shotgun (WGS) entry which is preliminary data.</text>
</comment>
<dbReference type="Proteomes" id="UP001604336">
    <property type="component" value="Unassembled WGS sequence"/>
</dbReference>
<reference evidence="3" key="1">
    <citation type="submission" date="2024-07" db="EMBL/GenBank/DDBJ databases">
        <title>Two chromosome-level genome assemblies of Korean endemic species Abeliophyllum distichum and Forsythia ovata (Oleaceae).</title>
        <authorList>
            <person name="Jang H."/>
        </authorList>
    </citation>
    <scope>NUCLEOTIDE SEQUENCE [LARGE SCALE GENOMIC DNA]</scope>
</reference>
<feature type="domain" description="At2g29880-like C-terminal" evidence="1">
    <location>
        <begin position="173"/>
        <end position="195"/>
    </location>
</feature>
<dbReference type="EMBL" id="JBFOLK010000013">
    <property type="protein sequence ID" value="KAL2465562.1"/>
    <property type="molecule type" value="Genomic_DNA"/>
</dbReference>
<dbReference type="Pfam" id="PF24769">
    <property type="entry name" value="At2g29880_C"/>
    <property type="match status" value="1"/>
</dbReference>
<proteinExistence type="predicted"/>
<sequence length="198" mass="22581">MEFHRISSVTDHKTMVYSLLAELLIRAVLSLLVEALFQTNTSVDYKDLRIVIENGNAIERHAIGLGNDTNVRTFETRERRGGGSLGNFMYDSSIGYSYKVIHMKLYISLHLLSTSLHYTISISTYESRSSSTTRKQNRTSFEAKLVETNNIELELIDKLTRSIDSIGTSEPSCWDIIREIPNLDKRARFKVLTCLIPE</sequence>
<dbReference type="PANTHER" id="PTHR47864">
    <property type="entry name" value="TRANSMEMBRANE PROTEIN"/>
    <property type="match status" value="1"/>
</dbReference>
<gene>
    <name evidence="2" type="ORF">Adt_41413</name>
</gene>
<name>A0ABD1PPK7_9LAMI</name>
<keyword evidence="3" id="KW-1185">Reference proteome</keyword>
<accession>A0ABD1PPK7</accession>
<organism evidence="2 3">
    <name type="scientific">Abeliophyllum distichum</name>
    <dbReference type="NCBI Taxonomy" id="126358"/>
    <lineage>
        <taxon>Eukaryota</taxon>
        <taxon>Viridiplantae</taxon>
        <taxon>Streptophyta</taxon>
        <taxon>Embryophyta</taxon>
        <taxon>Tracheophyta</taxon>
        <taxon>Spermatophyta</taxon>
        <taxon>Magnoliopsida</taxon>
        <taxon>eudicotyledons</taxon>
        <taxon>Gunneridae</taxon>
        <taxon>Pentapetalae</taxon>
        <taxon>asterids</taxon>
        <taxon>lamiids</taxon>
        <taxon>Lamiales</taxon>
        <taxon>Oleaceae</taxon>
        <taxon>Forsythieae</taxon>
        <taxon>Abeliophyllum</taxon>
    </lineage>
</organism>
<dbReference type="AlphaFoldDB" id="A0ABD1PPK7"/>
<protein>
    <recommendedName>
        <fullName evidence="1">At2g29880-like C-terminal domain-containing protein</fullName>
    </recommendedName>
</protein>
<evidence type="ECO:0000259" key="1">
    <source>
        <dbReference type="Pfam" id="PF24769"/>
    </source>
</evidence>
<evidence type="ECO:0000313" key="2">
    <source>
        <dbReference type="EMBL" id="KAL2465562.1"/>
    </source>
</evidence>
<dbReference type="InterPro" id="IPR056253">
    <property type="entry name" value="At2g29880-like_C"/>
</dbReference>
<dbReference type="PANTHER" id="PTHR47864:SF2">
    <property type="entry name" value="MYB_SANT-LIKE DNA-BINDING DOMAIN PROTEIN"/>
    <property type="match status" value="1"/>
</dbReference>